<dbReference type="GeneID" id="72184135"/>
<protein>
    <submittedName>
        <fullName evidence="1">Uncharacterized protein</fullName>
    </submittedName>
</protein>
<dbReference type="RefSeq" id="WP_248651088.1">
    <property type="nucleotide sequence ID" value="NZ_CP096659.1"/>
</dbReference>
<evidence type="ECO:0000313" key="1">
    <source>
        <dbReference type="EMBL" id="UPV75045.1"/>
    </source>
</evidence>
<dbReference type="AlphaFoldDB" id="A0A8U0HVB5"/>
<dbReference type="KEGG" id="halx:M0R89_03010"/>
<accession>A0A8U0HVB5</accession>
<dbReference type="EMBL" id="CP096659">
    <property type="protein sequence ID" value="UPV75045.1"/>
    <property type="molecule type" value="Genomic_DNA"/>
</dbReference>
<reference evidence="1 2" key="1">
    <citation type="submission" date="2022-04" db="EMBL/GenBank/DDBJ databases">
        <title>Diverse halophilic archaea isolated from saline environments.</title>
        <authorList>
            <person name="Cui H.-L."/>
        </authorList>
    </citation>
    <scope>NUCLEOTIDE SEQUENCE [LARGE SCALE GENOMIC DNA]</scope>
    <source>
        <strain evidence="1 2">XZYJT49</strain>
    </source>
</reference>
<keyword evidence="2" id="KW-1185">Reference proteome</keyword>
<organism evidence="1 2">
    <name type="scientific">Halorussus limi</name>
    <dbReference type="NCBI Taxonomy" id="2938695"/>
    <lineage>
        <taxon>Archaea</taxon>
        <taxon>Methanobacteriati</taxon>
        <taxon>Methanobacteriota</taxon>
        <taxon>Stenosarchaea group</taxon>
        <taxon>Halobacteria</taxon>
        <taxon>Halobacteriales</taxon>
        <taxon>Haladaptataceae</taxon>
        <taxon>Halorussus</taxon>
    </lineage>
</organism>
<name>A0A8U0HVB5_9EURY</name>
<evidence type="ECO:0000313" key="2">
    <source>
        <dbReference type="Proteomes" id="UP000830729"/>
    </source>
</evidence>
<gene>
    <name evidence="1" type="ORF">M0R89_03010</name>
</gene>
<dbReference type="Proteomes" id="UP000830729">
    <property type="component" value="Chromosome"/>
</dbReference>
<sequence>MSIAEDMCAITLNHAGERLRYFARTDPDDGDRDEVEVLHLRDDLDWTDRRQREVESELLELVASESYEQLMGADNVNQIIKVADTKILFTGFVDDEVVVAAFKRGILPVLPTVVDDFREYMSERDVSFISLDA</sequence>
<proteinExistence type="predicted"/>